<proteinExistence type="predicted"/>
<organism evidence="1 2">
    <name type="scientific">Hyphococcus luteus</name>
    <dbReference type="NCBI Taxonomy" id="2058213"/>
    <lineage>
        <taxon>Bacteria</taxon>
        <taxon>Pseudomonadati</taxon>
        <taxon>Pseudomonadota</taxon>
        <taxon>Alphaproteobacteria</taxon>
        <taxon>Parvularculales</taxon>
        <taxon>Parvularculaceae</taxon>
        <taxon>Hyphococcus</taxon>
    </lineage>
</organism>
<dbReference type="Proteomes" id="UP000239504">
    <property type="component" value="Unassembled WGS sequence"/>
</dbReference>
<evidence type="ECO:0000313" key="1">
    <source>
        <dbReference type="EMBL" id="PQA88978.1"/>
    </source>
</evidence>
<evidence type="ECO:0000313" key="2">
    <source>
        <dbReference type="Proteomes" id="UP000239504"/>
    </source>
</evidence>
<dbReference type="OrthoDB" id="9964769at2"/>
<accession>A0A2S7K920</accession>
<dbReference type="AlphaFoldDB" id="A0A2S7K920"/>
<protein>
    <submittedName>
        <fullName evidence="1">Uncharacterized protein</fullName>
    </submittedName>
</protein>
<gene>
    <name evidence="1" type="ORF">CW354_03240</name>
</gene>
<name>A0A2S7K920_9PROT</name>
<reference evidence="1 2" key="1">
    <citation type="submission" date="2017-12" db="EMBL/GenBank/DDBJ databases">
        <authorList>
            <person name="Hurst M.R.H."/>
        </authorList>
    </citation>
    <scope>NUCLEOTIDE SEQUENCE [LARGE SCALE GENOMIC DNA]</scope>
    <source>
        <strain evidence="1 2">SY-3-19</strain>
    </source>
</reference>
<comment type="caution">
    <text evidence="1">The sequence shown here is derived from an EMBL/GenBank/DDBJ whole genome shotgun (WGS) entry which is preliminary data.</text>
</comment>
<dbReference type="RefSeq" id="WP_104828616.1">
    <property type="nucleotide sequence ID" value="NZ_PJCH01000003.1"/>
</dbReference>
<dbReference type="EMBL" id="PJCH01000003">
    <property type="protein sequence ID" value="PQA88978.1"/>
    <property type="molecule type" value="Genomic_DNA"/>
</dbReference>
<keyword evidence="2" id="KW-1185">Reference proteome</keyword>
<sequence length="79" mass="9394">MNKEEWAEWEKLYKDYEEKRQAYESALSHIGGAFSEMARHYDRDKFDQNGFVREADTHEAFLKARAKLHAFIETHVSKA</sequence>